<feature type="transmembrane region" description="Helical" evidence="2">
    <location>
        <begin position="414"/>
        <end position="434"/>
    </location>
</feature>
<dbReference type="InterPro" id="IPR023298">
    <property type="entry name" value="ATPase_P-typ_TM_dom_sf"/>
</dbReference>
<feature type="region of interest" description="Disordered" evidence="1">
    <location>
        <begin position="48"/>
        <end position="79"/>
    </location>
</feature>
<dbReference type="AlphaFoldDB" id="A0A8K0NZP6"/>
<dbReference type="OrthoDB" id="5568754at2759"/>
<dbReference type="EMBL" id="KZ308322">
    <property type="protein sequence ID" value="KAG8227373.1"/>
    <property type="molecule type" value="Genomic_DNA"/>
</dbReference>
<feature type="transmembrane region" description="Helical" evidence="2">
    <location>
        <begin position="290"/>
        <end position="309"/>
    </location>
</feature>
<protein>
    <submittedName>
        <fullName evidence="3">Uncharacterized protein</fullName>
    </submittedName>
</protein>
<dbReference type="Gene3D" id="1.20.1110.10">
    <property type="entry name" value="Calcium-transporting ATPase, transmembrane domain"/>
    <property type="match status" value="1"/>
</dbReference>
<dbReference type="InterPro" id="IPR039720">
    <property type="entry name" value="TMEM94"/>
</dbReference>
<feature type="transmembrane region" description="Helical" evidence="2">
    <location>
        <begin position="254"/>
        <end position="278"/>
    </location>
</feature>
<accession>A0A8K0NZP6</accession>
<reference evidence="3" key="2">
    <citation type="submission" date="2017-10" db="EMBL/GenBank/DDBJ databases">
        <title>Ladona fulva Genome sequencing and assembly.</title>
        <authorList>
            <person name="Murali S."/>
            <person name="Richards S."/>
            <person name="Bandaranaike D."/>
            <person name="Bellair M."/>
            <person name="Blankenburg K."/>
            <person name="Chao H."/>
            <person name="Dinh H."/>
            <person name="Doddapaneni H."/>
            <person name="Dugan-Rocha S."/>
            <person name="Elkadiri S."/>
            <person name="Gnanaolivu R."/>
            <person name="Hernandez B."/>
            <person name="Skinner E."/>
            <person name="Javaid M."/>
            <person name="Lee S."/>
            <person name="Li M."/>
            <person name="Ming W."/>
            <person name="Munidasa M."/>
            <person name="Muniz J."/>
            <person name="Nguyen L."/>
            <person name="Hughes D."/>
            <person name="Osuji N."/>
            <person name="Pu L.-L."/>
            <person name="Puazo M."/>
            <person name="Qu C."/>
            <person name="Quiroz J."/>
            <person name="Raj R."/>
            <person name="Weissenberger G."/>
            <person name="Xin Y."/>
            <person name="Zou X."/>
            <person name="Han Y."/>
            <person name="Worley K."/>
            <person name="Muzny D."/>
            <person name="Gibbs R."/>
        </authorList>
    </citation>
    <scope>NUCLEOTIDE SEQUENCE</scope>
    <source>
        <strain evidence="3">Sampled in the wild</strain>
    </source>
</reference>
<organism evidence="3 4">
    <name type="scientific">Ladona fulva</name>
    <name type="common">Scarce chaser dragonfly</name>
    <name type="synonym">Libellula fulva</name>
    <dbReference type="NCBI Taxonomy" id="123851"/>
    <lineage>
        <taxon>Eukaryota</taxon>
        <taxon>Metazoa</taxon>
        <taxon>Ecdysozoa</taxon>
        <taxon>Arthropoda</taxon>
        <taxon>Hexapoda</taxon>
        <taxon>Insecta</taxon>
        <taxon>Pterygota</taxon>
        <taxon>Palaeoptera</taxon>
        <taxon>Odonata</taxon>
        <taxon>Epiprocta</taxon>
        <taxon>Anisoptera</taxon>
        <taxon>Libelluloidea</taxon>
        <taxon>Libellulidae</taxon>
        <taxon>Ladona</taxon>
    </lineage>
</organism>
<reference evidence="3" key="1">
    <citation type="submission" date="2013-04" db="EMBL/GenBank/DDBJ databases">
        <authorList>
            <person name="Qu J."/>
            <person name="Murali S.C."/>
            <person name="Bandaranaike D."/>
            <person name="Bellair M."/>
            <person name="Blankenburg K."/>
            <person name="Chao H."/>
            <person name="Dinh H."/>
            <person name="Doddapaneni H."/>
            <person name="Downs B."/>
            <person name="Dugan-Rocha S."/>
            <person name="Elkadiri S."/>
            <person name="Gnanaolivu R.D."/>
            <person name="Hernandez B."/>
            <person name="Javaid M."/>
            <person name="Jayaseelan J.C."/>
            <person name="Lee S."/>
            <person name="Li M."/>
            <person name="Ming W."/>
            <person name="Munidasa M."/>
            <person name="Muniz J."/>
            <person name="Nguyen L."/>
            <person name="Ongeri F."/>
            <person name="Osuji N."/>
            <person name="Pu L.-L."/>
            <person name="Puazo M."/>
            <person name="Qu C."/>
            <person name="Quiroz J."/>
            <person name="Raj R."/>
            <person name="Weissenberger G."/>
            <person name="Xin Y."/>
            <person name="Zou X."/>
            <person name="Han Y."/>
            <person name="Richards S."/>
            <person name="Worley K."/>
            <person name="Muzny D."/>
            <person name="Gibbs R."/>
        </authorList>
    </citation>
    <scope>NUCLEOTIDE SEQUENCE</scope>
    <source>
        <strain evidence="3">Sampled in the wild</strain>
    </source>
</reference>
<dbReference type="PANTHER" id="PTHR13219">
    <property type="entry name" value="TRANSMEMBRANE PROTEIN 94"/>
    <property type="match status" value="1"/>
</dbReference>
<keyword evidence="2" id="KW-0472">Membrane</keyword>
<keyword evidence="4" id="KW-1185">Reference proteome</keyword>
<dbReference type="Proteomes" id="UP000792457">
    <property type="component" value="Unassembled WGS sequence"/>
</dbReference>
<evidence type="ECO:0000256" key="1">
    <source>
        <dbReference type="SAM" id="MobiDB-lite"/>
    </source>
</evidence>
<gene>
    <name evidence="3" type="ORF">J437_LFUL000381</name>
</gene>
<sequence>MDIFSYVFLFCNNNSSIGYTRAMSFSAPSAINMEFSLVKFEDDEGNCFGDEDSRLGKGPGNPRSPGMKRSGNGPQMTSQDSVLVQSVDLTSHQEAWRSLSCLTDSTEQSAPVNFDMSNRAKLPRGIEKIRPHLEQIDNVPLLVSLFTDCTPSATREMLHIMQDYGEVVCVMGSSANAHNMPIFMQADASLGVEPLYPQVCQKVPVSVPPPPDCGPSPVEMSQALNSIVCSLSFARDAPVSIFHLIMESRHYMQCVWNAIQFWVSCMISLSLVQVLGILLMLPPLYSTGQILWLICFVVPLLAISLIGTPTDPKVMHRATGKNQSCVKLEVAFFILWCYGAKFLPSVFVIILLSGITLSYLCASVTATAVTKAGINSTCTMVYPMVLSEDILKGKFQEHVIEWGGWGIGNGMCLAQLQATFFTVIYFITISVGFVHRHHLIWKKNPLTNKLWGCISCTMANVRYQKKARLEFGTKLGMNSPF</sequence>
<proteinExistence type="predicted"/>
<keyword evidence="2" id="KW-1133">Transmembrane helix</keyword>
<dbReference type="SUPFAM" id="SSF81665">
    <property type="entry name" value="Calcium ATPase, transmembrane domain M"/>
    <property type="match status" value="1"/>
</dbReference>
<evidence type="ECO:0000256" key="2">
    <source>
        <dbReference type="SAM" id="Phobius"/>
    </source>
</evidence>
<comment type="caution">
    <text evidence="3">The sequence shown here is derived from an EMBL/GenBank/DDBJ whole genome shotgun (WGS) entry which is preliminary data.</text>
</comment>
<evidence type="ECO:0000313" key="4">
    <source>
        <dbReference type="Proteomes" id="UP000792457"/>
    </source>
</evidence>
<keyword evidence="2" id="KW-0812">Transmembrane</keyword>
<feature type="transmembrane region" description="Helical" evidence="2">
    <location>
        <begin position="330"/>
        <end position="355"/>
    </location>
</feature>
<evidence type="ECO:0000313" key="3">
    <source>
        <dbReference type="EMBL" id="KAG8227373.1"/>
    </source>
</evidence>
<dbReference type="PANTHER" id="PTHR13219:SF6">
    <property type="entry name" value="TRANSMEMBRANE PROTEIN 94"/>
    <property type="match status" value="1"/>
</dbReference>
<name>A0A8K0NZP6_LADFU</name>